<feature type="region of interest" description="Disordered" evidence="1">
    <location>
        <begin position="448"/>
        <end position="478"/>
    </location>
</feature>
<organism evidence="3">
    <name type="scientific">Capitella teleta</name>
    <name type="common">Polychaete worm</name>
    <dbReference type="NCBI Taxonomy" id="283909"/>
    <lineage>
        <taxon>Eukaryota</taxon>
        <taxon>Metazoa</taxon>
        <taxon>Spiralia</taxon>
        <taxon>Lophotrochozoa</taxon>
        <taxon>Annelida</taxon>
        <taxon>Polychaeta</taxon>
        <taxon>Sedentaria</taxon>
        <taxon>Scolecida</taxon>
        <taxon>Capitellidae</taxon>
        <taxon>Capitella</taxon>
    </lineage>
</organism>
<reference evidence="3 5" key="2">
    <citation type="journal article" date="2013" name="Nature">
        <title>Insights into bilaterian evolution from three spiralian genomes.</title>
        <authorList>
            <person name="Simakov O."/>
            <person name="Marletaz F."/>
            <person name="Cho S.J."/>
            <person name="Edsinger-Gonzales E."/>
            <person name="Havlak P."/>
            <person name="Hellsten U."/>
            <person name="Kuo D.H."/>
            <person name="Larsson T."/>
            <person name="Lv J."/>
            <person name="Arendt D."/>
            <person name="Savage R."/>
            <person name="Osoegawa K."/>
            <person name="de Jong P."/>
            <person name="Grimwood J."/>
            <person name="Chapman J.A."/>
            <person name="Shapiro H."/>
            <person name="Aerts A."/>
            <person name="Otillar R.P."/>
            <person name="Terry A.Y."/>
            <person name="Boore J.L."/>
            <person name="Grigoriev I.V."/>
            <person name="Lindberg D.R."/>
            <person name="Seaver E.C."/>
            <person name="Weisblat D.A."/>
            <person name="Putnam N.H."/>
            <person name="Rokhsar D.S."/>
        </authorList>
    </citation>
    <scope>NUCLEOTIDE SEQUENCE</scope>
    <source>
        <strain evidence="3 5">I ESC-2004</strain>
    </source>
</reference>
<feature type="transmembrane region" description="Helical" evidence="2">
    <location>
        <begin position="107"/>
        <end position="128"/>
    </location>
</feature>
<feature type="region of interest" description="Disordered" evidence="1">
    <location>
        <begin position="299"/>
        <end position="323"/>
    </location>
</feature>
<dbReference type="EMBL" id="KB297895">
    <property type="protein sequence ID" value="ELU09835.1"/>
    <property type="molecule type" value="Genomic_DNA"/>
</dbReference>
<feature type="compositionally biased region" description="Polar residues" evidence="1">
    <location>
        <begin position="343"/>
        <end position="359"/>
    </location>
</feature>
<evidence type="ECO:0000313" key="3">
    <source>
        <dbReference type="EMBL" id="ELU09835.1"/>
    </source>
</evidence>
<name>R7UUG6_CAPTE</name>
<keyword evidence="2" id="KW-0472">Membrane</keyword>
<proteinExistence type="predicted"/>
<feature type="transmembrane region" description="Helical" evidence="2">
    <location>
        <begin position="180"/>
        <end position="200"/>
    </location>
</feature>
<dbReference type="EMBL" id="AMQN01006228">
    <property type="status" value="NOT_ANNOTATED_CDS"/>
    <property type="molecule type" value="Genomic_DNA"/>
</dbReference>
<evidence type="ECO:0000313" key="5">
    <source>
        <dbReference type="Proteomes" id="UP000014760"/>
    </source>
</evidence>
<gene>
    <name evidence="3" type="ORF">CAPTEDRAFT_196888</name>
</gene>
<protein>
    <submittedName>
        <fullName evidence="3 4">Uncharacterized protein</fullName>
    </submittedName>
</protein>
<feature type="region of interest" description="Disordered" evidence="1">
    <location>
        <begin position="343"/>
        <end position="372"/>
    </location>
</feature>
<dbReference type="Proteomes" id="UP000014760">
    <property type="component" value="Unassembled WGS sequence"/>
</dbReference>
<accession>R7UUG6</accession>
<feature type="transmembrane region" description="Helical" evidence="2">
    <location>
        <begin position="149"/>
        <end position="174"/>
    </location>
</feature>
<evidence type="ECO:0000313" key="4">
    <source>
        <dbReference type="EnsemblMetazoa" id="CapteP196888"/>
    </source>
</evidence>
<dbReference type="HOGENOM" id="CLU_571412_0_0_1"/>
<keyword evidence="2" id="KW-0812">Transmembrane</keyword>
<feature type="compositionally biased region" description="Basic and acidic residues" evidence="1">
    <location>
        <begin position="469"/>
        <end position="478"/>
    </location>
</feature>
<evidence type="ECO:0000256" key="2">
    <source>
        <dbReference type="SAM" id="Phobius"/>
    </source>
</evidence>
<dbReference type="EnsemblMetazoa" id="CapteT196888">
    <property type="protein sequence ID" value="CapteP196888"/>
    <property type="gene ID" value="CapteG196888"/>
</dbReference>
<keyword evidence="2" id="KW-1133">Transmembrane helix</keyword>
<feature type="compositionally biased region" description="Low complexity" evidence="1">
    <location>
        <begin position="360"/>
        <end position="370"/>
    </location>
</feature>
<evidence type="ECO:0000256" key="1">
    <source>
        <dbReference type="SAM" id="MobiDB-lite"/>
    </source>
</evidence>
<reference evidence="5" key="1">
    <citation type="submission" date="2012-12" db="EMBL/GenBank/DDBJ databases">
        <authorList>
            <person name="Hellsten U."/>
            <person name="Grimwood J."/>
            <person name="Chapman J.A."/>
            <person name="Shapiro H."/>
            <person name="Aerts A."/>
            <person name="Otillar R.P."/>
            <person name="Terry A.Y."/>
            <person name="Boore J.L."/>
            <person name="Simakov O."/>
            <person name="Marletaz F."/>
            <person name="Cho S.-J."/>
            <person name="Edsinger-Gonzales E."/>
            <person name="Havlak P."/>
            <person name="Kuo D.-H."/>
            <person name="Larsson T."/>
            <person name="Lv J."/>
            <person name="Arendt D."/>
            <person name="Savage R."/>
            <person name="Osoegawa K."/>
            <person name="de Jong P."/>
            <person name="Lindberg D.R."/>
            <person name="Seaver E.C."/>
            <person name="Weisblat D.A."/>
            <person name="Putnam N.H."/>
            <person name="Grigoriev I.V."/>
            <person name="Rokhsar D.S."/>
        </authorList>
    </citation>
    <scope>NUCLEOTIDE SEQUENCE</scope>
    <source>
        <strain evidence="5">I ESC-2004</strain>
    </source>
</reference>
<sequence>MGHMGDSRCVVTSYLCLYLIEASMHRRATSFMLSCHHWWLLNITKVDVITKKTKKRRWRKMAYSLPWILPLLGHRPWRGYGSKRSAFRIHCMLPPRFSLRSDLISEWLLLALPALPSLAFTHMVIYHWKSYKKGVRGDRFMLNYIHMKFTELFVSVGLCNIVGGFLVTLSNSLFNTKFDIIVLCLGTSLILLTPDCLLIFSPAFKCTTSIHFTHAVCVHFGWIEESDGAMETKVFGAPVLTDPSPQGRIVEFLSALKNPRLSSRITNSLPFPQTVQCLRSYTDSPLRVRLLGESTGRDSTPDYFLFPQSGHSQSPAPGPLQCPPRYNDLSFPVRLLNRSIRRGSTPTMQSSTPDSNQFAPSPSSHSDSPSRLQLPWESISRNSTPELLPFSQSVVVSPAYSEIRCVPRVLSRCSRRLSTPIDCIRLSQTRGFPLGSSESECAMRLLNGTGRRRGSTPVVKGESGASRIDPGHIEMNEF</sequence>
<dbReference type="AlphaFoldDB" id="R7UUG6"/>
<reference evidence="4" key="3">
    <citation type="submission" date="2015-06" db="UniProtKB">
        <authorList>
            <consortium name="EnsemblMetazoa"/>
        </authorList>
    </citation>
    <scope>IDENTIFICATION</scope>
</reference>
<keyword evidence="5" id="KW-1185">Reference proteome</keyword>